<dbReference type="GO" id="GO:0005886">
    <property type="term" value="C:plasma membrane"/>
    <property type="evidence" value="ECO:0007669"/>
    <property type="project" value="TreeGrafter"/>
</dbReference>
<dbReference type="GO" id="GO:0052621">
    <property type="term" value="F:diguanylate cyclase activity"/>
    <property type="evidence" value="ECO:0007669"/>
    <property type="project" value="UniProtKB-EC"/>
</dbReference>
<dbReference type="EC" id="2.7.7.65" evidence="2"/>
<dbReference type="InterPro" id="IPR043128">
    <property type="entry name" value="Rev_trsase/Diguanyl_cyclase"/>
</dbReference>
<reference evidence="2" key="1">
    <citation type="journal article" date="2013" name="Extremophiles">
        <title>Proteinivorax tanatarense gen. nov., sp. nov., an anaerobic, haloalkaliphilic, proteolytic bacterium isolated from a decaying algal bloom, and proposal of Proteinivoraceae fam. nov.</title>
        <authorList>
            <person name="Kevbrin V."/>
            <person name="Boltyanskaya Y."/>
            <person name="Zhilina T."/>
            <person name="Kolganova T."/>
            <person name="Lavrentjeva E."/>
            <person name="Kuznetsov B."/>
        </authorList>
    </citation>
    <scope>NUCLEOTIDE SEQUENCE</scope>
    <source>
        <strain evidence="2">Z-910T</strain>
    </source>
</reference>
<dbReference type="InterPro" id="IPR000160">
    <property type="entry name" value="GGDEF_dom"/>
</dbReference>
<dbReference type="NCBIfam" id="TIGR00254">
    <property type="entry name" value="GGDEF"/>
    <property type="match status" value="1"/>
</dbReference>
<dbReference type="PROSITE" id="PS50887">
    <property type="entry name" value="GGDEF"/>
    <property type="match status" value="1"/>
</dbReference>
<dbReference type="AlphaFoldDB" id="A0AAU7VMD7"/>
<dbReference type="CDD" id="cd01949">
    <property type="entry name" value="GGDEF"/>
    <property type="match status" value="1"/>
</dbReference>
<dbReference type="SMART" id="SM00267">
    <property type="entry name" value="GGDEF"/>
    <property type="match status" value="1"/>
</dbReference>
<dbReference type="EMBL" id="CP158367">
    <property type="protein sequence ID" value="XBX75274.1"/>
    <property type="molecule type" value="Genomic_DNA"/>
</dbReference>
<dbReference type="InterPro" id="IPR050469">
    <property type="entry name" value="Diguanylate_Cyclase"/>
</dbReference>
<dbReference type="Gene3D" id="3.30.70.270">
    <property type="match status" value="1"/>
</dbReference>
<reference evidence="2" key="2">
    <citation type="submission" date="2024-06" db="EMBL/GenBank/DDBJ databases">
        <authorList>
            <person name="Petrova K.O."/>
            <person name="Toshchakov S.V."/>
            <person name="Boltjanskaja Y.V."/>
            <person name="Kevbrin V."/>
        </authorList>
    </citation>
    <scope>NUCLEOTIDE SEQUENCE</scope>
    <source>
        <strain evidence="2">Z-910T</strain>
    </source>
</reference>
<evidence type="ECO:0000259" key="1">
    <source>
        <dbReference type="PROSITE" id="PS50887"/>
    </source>
</evidence>
<proteinExistence type="predicted"/>
<accession>A0AAU7VMD7</accession>
<keyword evidence="2" id="KW-0808">Transferase</keyword>
<dbReference type="PANTHER" id="PTHR45138">
    <property type="entry name" value="REGULATORY COMPONENTS OF SENSORY TRANSDUCTION SYSTEM"/>
    <property type="match status" value="1"/>
</dbReference>
<dbReference type="GO" id="GO:0043709">
    <property type="term" value="P:cell adhesion involved in single-species biofilm formation"/>
    <property type="evidence" value="ECO:0007669"/>
    <property type="project" value="TreeGrafter"/>
</dbReference>
<organism evidence="2">
    <name type="scientific">Proteinivorax tanatarense</name>
    <dbReference type="NCBI Taxonomy" id="1260629"/>
    <lineage>
        <taxon>Bacteria</taxon>
        <taxon>Bacillati</taxon>
        <taxon>Bacillota</taxon>
        <taxon>Clostridia</taxon>
        <taxon>Eubacteriales</taxon>
        <taxon>Proteinivoracaceae</taxon>
        <taxon>Proteinivorax</taxon>
    </lineage>
</organism>
<name>A0AAU7VMD7_9FIRM</name>
<feature type="domain" description="GGDEF" evidence="1">
    <location>
        <begin position="167"/>
        <end position="299"/>
    </location>
</feature>
<keyword evidence="2" id="KW-0548">Nucleotidyltransferase</keyword>
<dbReference type="SUPFAM" id="SSF55073">
    <property type="entry name" value="Nucleotide cyclase"/>
    <property type="match status" value="1"/>
</dbReference>
<dbReference type="InterPro" id="IPR029787">
    <property type="entry name" value="Nucleotide_cyclase"/>
</dbReference>
<sequence length="299" mass="34393">MSIPKQDIKDIVEKITAFDKMYQIMRIVDPIRKKVLLDQGDNNFIEKEEVCHGFWEKNTICENCISTRAYNEDDTFIKLEYKDNRVFMITAVPIKAGETKVVVELLKDVTKSMILEEEGLRGNIELKYLLDQANLAAVTDELTKIYNKRYIIERLPVDLLTNHLNNEPLSIIMGDLDHFKNVNDTYGHNAGDYVLREFALLLKNNIREDSGWVARFGGEEFLVCLPTTDLEEALKIAERIRTAVKENNFVYKEHTIKLTSSFGVYTVEGGNIKVYEDVIEVADKNLYKAKQSGRDRVIG</sequence>
<dbReference type="GO" id="GO:1902201">
    <property type="term" value="P:negative regulation of bacterial-type flagellum-dependent cell motility"/>
    <property type="evidence" value="ECO:0007669"/>
    <property type="project" value="TreeGrafter"/>
</dbReference>
<protein>
    <submittedName>
        <fullName evidence="2">GGDEF domain-containing protein</fullName>
        <ecNumber evidence="2">2.7.7.65</ecNumber>
    </submittedName>
</protein>
<dbReference type="FunFam" id="3.30.70.270:FF:000001">
    <property type="entry name" value="Diguanylate cyclase domain protein"/>
    <property type="match status" value="1"/>
</dbReference>
<dbReference type="Pfam" id="PF00990">
    <property type="entry name" value="GGDEF"/>
    <property type="match status" value="1"/>
</dbReference>
<gene>
    <name evidence="2" type="ORF">PRVXT_000388</name>
</gene>
<dbReference type="RefSeq" id="WP_350344019.1">
    <property type="nucleotide sequence ID" value="NZ_CP158367.1"/>
</dbReference>
<dbReference type="PANTHER" id="PTHR45138:SF9">
    <property type="entry name" value="DIGUANYLATE CYCLASE DGCM-RELATED"/>
    <property type="match status" value="1"/>
</dbReference>
<evidence type="ECO:0000313" key="2">
    <source>
        <dbReference type="EMBL" id="XBX75274.1"/>
    </source>
</evidence>